<protein>
    <submittedName>
        <fullName evidence="1">Uncharacterized protein</fullName>
    </submittedName>
</protein>
<dbReference type="AlphaFoldDB" id="A0AAV0B8M0"/>
<dbReference type="Gene3D" id="1.20.1300.10">
    <property type="entry name" value="Fumarate reductase/succinate dehydrogenase, transmembrane subunit"/>
    <property type="match status" value="1"/>
</dbReference>
<name>A0AAV0B8M0_PHAPC</name>
<dbReference type="GO" id="GO:0016020">
    <property type="term" value="C:membrane"/>
    <property type="evidence" value="ECO:0007669"/>
    <property type="project" value="InterPro"/>
</dbReference>
<gene>
    <name evidence="1" type="ORF">PPACK8108_LOCUS14685</name>
</gene>
<proteinExistence type="predicted"/>
<organism evidence="1 2">
    <name type="scientific">Phakopsora pachyrhizi</name>
    <name type="common">Asian soybean rust disease fungus</name>
    <dbReference type="NCBI Taxonomy" id="170000"/>
    <lineage>
        <taxon>Eukaryota</taxon>
        <taxon>Fungi</taxon>
        <taxon>Dikarya</taxon>
        <taxon>Basidiomycota</taxon>
        <taxon>Pucciniomycotina</taxon>
        <taxon>Pucciniomycetes</taxon>
        <taxon>Pucciniales</taxon>
        <taxon>Phakopsoraceae</taxon>
        <taxon>Phakopsora</taxon>
    </lineage>
</organism>
<accession>A0AAV0B8M0</accession>
<keyword evidence="2" id="KW-1185">Reference proteome</keyword>
<sequence>GTINDPMPFPTPNKAHGSIYWAFERSLLAVLVPVTAAKAIASPNSLFDCVLGVVLLLH</sequence>
<dbReference type="EMBL" id="CALTRL010003795">
    <property type="protein sequence ID" value="CAH7681995.1"/>
    <property type="molecule type" value="Genomic_DNA"/>
</dbReference>
<evidence type="ECO:0000313" key="2">
    <source>
        <dbReference type="Proteomes" id="UP001153365"/>
    </source>
</evidence>
<dbReference type="Proteomes" id="UP001153365">
    <property type="component" value="Unassembled WGS sequence"/>
</dbReference>
<dbReference type="InterPro" id="IPR034804">
    <property type="entry name" value="SQR/QFR_C/D"/>
</dbReference>
<feature type="non-terminal residue" evidence="1">
    <location>
        <position position="1"/>
    </location>
</feature>
<dbReference type="Pfam" id="PF05328">
    <property type="entry name" value="CybS"/>
    <property type="match status" value="1"/>
</dbReference>
<evidence type="ECO:0000313" key="1">
    <source>
        <dbReference type="EMBL" id="CAH7681995.1"/>
    </source>
</evidence>
<comment type="caution">
    <text evidence="1">The sequence shown here is derived from an EMBL/GenBank/DDBJ whole genome shotgun (WGS) entry which is preliminary data.</text>
</comment>
<reference evidence="1" key="1">
    <citation type="submission" date="2022-06" db="EMBL/GenBank/DDBJ databases">
        <authorList>
            <consortium name="SYNGENTA / RWTH Aachen University"/>
        </authorList>
    </citation>
    <scope>NUCLEOTIDE SEQUENCE</scope>
</reference>